<evidence type="ECO:0000256" key="1">
    <source>
        <dbReference type="SAM" id="MobiDB-lite"/>
    </source>
</evidence>
<evidence type="ECO:0000313" key="2">
    <source>
        <dbReference type="EMBL" id="GIL68640.1"/>
    </source>
</evidence>
<dbReference type="AlphaFoldDB" id="A0A8J4BUX2"/>
<gene>
    <name evidence="2" type="ORF">Vafri_21861</name>
</gene>
<comment type="caution">
    <text evidence="2">The sequence shown here is derived from an EMBL/GenBank/DDBJ whole genome shotgun (WGS) entry which is preliminary data.</text>
</comment>
<feature type="non-terminal residue" evidence="2">
    <location>
        <position position="1"/>
    </location>
</feature>
<name>A0A8J4BUX2_9CHLO</name>
<feature type="region of interest" description="Disordered" evidence="1">
    <location>
        <begin position="38"/>
        <end position="57"/>
    </location>
</feature>
<keyword evidence="3" id="KW-1185">Reference proteome</keyword>
<feature type="non-terminal residue" evidence="2">
    <location>
        <position position="103"/>
    </location>
</feature>
<dbReference type="EMBL" id="BNCO01000122">
    <property type="protein sequence ID" value="GIL68640.1"/>
    <property type="molecule type" value="Genomic_DNA"/>
</dbReference>
<organism evidence="2 3">
    <name type="scientific">Volvox africanus</name>
    <dbReference type="NCBI Taxonomy" id="51714"/>
    <lineage>
        <taxon>Eukaryota</taxon>
        <taxon>Viridiplantae</taxon>
        <taxon>Chlorophyta</taxon>
        <taxon>core chlorophytes</taxon>
        <taxon>Chlorophyceae</taxon>
        <taxon>CS clade</taxon>
        <taxon>Chlamydomonadales</taxon>
        <taxon>Volvocaceae</taxon>
        <taxon>Volvox</taxon>
    </lineage>
</organism>
<feature type="compositionally biased region" description="Pro residues" evidence="1">
    <location>
        <begin position="40"/>
        <end position="51"/>
    </location>
</feature>
<proteinExistence type="predicted"/>
<evidence type="ECO:0000313" key="3">
    <source>
        <dbReference type="Proteomes" id="UP000747399"/>
    </source>
</evidence>
<protein>
    <submittedName>
        <fullName evidence="2">Uncharacterized protein</fullName>
    </submittedName>
</protein>
<dbReference type="Proteomes" id="UP000747399">
    <property type="component" value="Unassembled WGS sequence"/>
</dbReference>
<sequence>YRLHPHAAAAAARHVAQMGGCGTRLHRDVMKIELGAYLSPAPPDAPPPRPYQRPGGARQLPAYYYEGVAVRPSDPRDPPTEGPMLRGSYQAVVTFDSTASQIK</sequence>
<accession>A0A8J4BUX2</accession>
<reference evidence="2" key="1">
    <citation type="journal article" date="2021" name="Proc. Natl. Acad. Sci. U.S.A.">
        <title>Three genomes in the algal genus Volvox reveal the fate of a haploid sex-determining region after a transition to homothallism.</title>
        <authorList>
            <person name="Yamamoto K."/>
            <person name="Hamaji T."/>
            <person name="Kawai-Toyooka H."/>
            <person name="Matsuzaki R."/>
            <person name="Takahashi F."/>
            <person name="Nishimura Y."/>
            <person name="Kawachi M."/>
            <person name="Noguchi H."/>
            <person name="Minakuchi Y."/>
            <person name="Umen J.G."/>
            <person name="Toyoda A."/>
            <person name="Nozaki H."/>
        </authorList>
    </citation>
    <scope>NUCLEOTIDE SEQUENCE</scope>
    <source>
        <strain evidence="2">NIES-3780</strain>
    </source>
</reference>